<sequence length="108" mass="13052">MKSNKTKTIVLNRIPNYTFNRFIEDCEKEGKKEQEKLIELITEKLKKTCVLRIDDRYIKEKKKHIFIRIEKNFYQIPSNLHITLKSQSANEEKFIQDFIKDLLVEKYG</sequence>
<dbReference type="RefSeq" id="WP_003453428.1">
    <property type="nucleotide sequence ID" value="NZ_CATNWJ010000014.1"/>
</dbReference>
<accession>A0A2X2Y4V9</accession>
<gene>
    <name evidence="1" type="ORF">NCTC10719_01155</name>
</gene>
<name>A0A2X2Y4V9_CLOPF</name>
<dbReference type="Proteomes" id="UP000249986">
    <property type="component" value="Unassembled WGS sequence"/>
</dbReference>
<proteinExistence type="predicted"/>
<evidence type="ECO:0000313" key="1">
    <source>
        <dbReference type="EMBL" id="SQB59446.1"/>
    </source>
</evidence>
<reference evidence="1 2" key="1">
    <citation type="submission" date="2018-06" db="EMBL/GenBank/DDBJ databases">
        <authorList>
            <consortium name="Pathogen Informatics"/>
            <person name="Doyle S."/>
        </authorList>
    </citation>
    <scope>NUCLEOTIDE SEQUENCE [LARGE SCALE GENOMIC DNA]</scope>
    <source>
        <strain evidence="1 2">NCTC10719</strain>
    </source>
</reference>
<dbReference type="AlphaFoldDB" id="A0A2X2Y4V9"/>
<evidence type="ECO:0000313" key="2">
    <source>
        <dbReference type="Proteomes" id="UP000249986"/>
    </source>
</evidence>
<organism evidence="1 2">
    <name type="scientific">Clostridium perfringens</name>
    <dbReference type="NCBI Taxonomy" id="1502"/>
    <lineage>
        <taxon>Bacteria</taxon>
        <taxon>Bacillati</taxon>
        <taxon>Bacillota</taxon>
        <taxon>Clostridia</taxon>
        <taxon>Eubacteriales</taxon>
        <taxon>Clostridiaceae</taxon>
        <taxon>Clostridium</taxon>
    </lineage>
</organism>
<dbReference type="EMBL" id="UAWG01000005">
    <property type="protein sequence ID" value="SQB59446.1"/>
    <property type="molecule type" value="Genomic_DNA"/>
</dbReference>
<protein>
    <submittedName>
        <fullName evidence="1">Uncharacterized protein</fullName>
    </submittedName>
</protein>